<dbReference type="RefSeq" id="WP_054714873.1">
    <property type="nucleotide sequence ID" value="NZ_AZEU01000202.1"/>
</dbReference>
<evidence type="ECO:0000313" key="1">
    <source>
        <dbReference type="EMBL" id="KRL43325.1"/>
    </source>
</evidence>
<name>A0A0R1QEX7_9LACO</name>
<dbReference type="EMBL" id="AZEU01000202">
    <property type="protein sequence ID" value="KRL43325.1"/>
    <property type="molecule type" value="Genomic_DNA"/>
</dbReference>
<protein>
    <submittedName>
        <fullName evidence="1">Uncharacterized protein</fullName>
    </submittedName>
</protein>
<keyword evidence="2" id="KW-1185">Reference proteome</keyword>
<sequence length="98" mass="11382">MRVLDLLQLLSDHNKNTPVRVKIAGVLQNLATFDLQTVDEQRQLWFHPQPAGKPMKVWEVMLLLDKPEWRQAYVYVIEPDDIRPLFGFQETPSGLALN</sequence>
<dbReference type="OrthoDB" id="2313136at2"/>
<accession>A0A0R1QEX7</accession>
<dbReference type="AlphaFoldDB" id="A0A0R1QEX7"/>
<comment type="caution">
    <text evidence="1">The sequence shown here is derived from an EMBL/GenBank/DDBJ whole genome shotgun (WGS) entry which is preliminary data.</text>
</comment>
<organism evidence="1 2">
    <name type="scientific">Lacticaseibacillus manihotivorans DSM 13343 = JCM 12514</name>
    <dbReference type="NCBI Taxonomy" id="1423769"/>
    <lineage>
        <taxon>Bacteria</taxon>
        <taxon>Bacillati</taxon>
        <taxon>Bacillota</taxon>
        <taxon>Bacilli</taxon>
        <taxon>Lactobacillales</taxon>
        <taxon>Lactobacillaceae</taxon>
        <taxon>Lacticaseibacillus</taxon>
    </lineage>
</organism>
<reference evidence="1 2" key="1">
    <citation type="journal article" date="2015" name="Genome Announc.">
        <title>Expanding the biotechnology potential of lactobacilli through comparative genomics of 213 strains and associated genera.</title>
        <authorList>
            <person name="Sun Z."/>
            <person name="Harris H.M."/>
            <person name="McCann A."/>
            <person name="Guo C."/>
            <person name="Argimon S."/>
            <person name="Zhang W."/>
            <person name="Yang X."/>
            <person name="Jeffery I.B."/>
            <person name="Cooney J.C."/>
            <person name="Kagawa T.F."/>
            <person name="Liu W."/>
            <person name="Song Y."/>
            <person name="Salvetti E."/>
            <person name="Wrobel A."/>
            <person name="Rasinkangas P."/>
            <person name="Parkhill J."/>
            <person name="Rea M.C."/>
            <person name="O'Sullivan O."/>
            <person name="Ritari J."/>
            <person name="Douillard F.P."/>
            <person name="Paul Ross R."/>
            <person name="Yang R."/>
            <person name="Briner A.E."/>
            <person name="Felis G.E."/>
            <person name="de Vos W.M."/>
            <person name="Barrangou R."/>
            <person name="Klaenhammer T.R."/>
            <person name="Caufield P.W."/>
            <person name="Cui Y."/>
            <person name="Zhang H."/>
            <person name="O'Toole P.W."/>
        </authorList>
    </citation>
    <scope>NUCLEOTIDE SEQUENCE [LARGE SCALE GENOMIC DNA]</scope>
    <source>
        <strain evidence="1 2">DSM 13343</strain>
    </source>
</reference>
<gene>
    <name evidence="1" type="ORF">FD01_GL001728</name>
</gene>
<proteinExistence type="predicted"/>
<dbReference type="PATRIC" id="fig|1423769.4.peg.1849"/>
<dbReference type="Proteomes" id="UP000051790">
    <property type="component" value="Unassembled WGS sequence"/>
</dbReference>
<evidence type="ECO:0000313" key="2">
    <source>
        <dbReference type="Proteomes" id="UP000051790"/>
    </source>
</evidence>